<accession>A0AAE3KXJ0</accession>
<proteinExistence type="predicted"/>
<dbReference type="PANTHER" id="PTHR43224">
    <property type="entry name" value="AMIDINOTRANSFERASE"/>
    <property type="match status" value="1"/>
</dbReference>
<reference evidence="1 2" key="1">
    <citation type="submission" date="2018-11" db="EMBL/GenBank/DDBJ databases">
        <title>Novel bacteria species description.</title>
        <authorList>
            <person name="Han J.-H."/>
        </authorList>
    </citation>
    <scope>NUCLEOTIDE SEQUENCE [LARGE SCALE GENOMIC DNA]</scope>
    <source>
        <strain evidence="1 2">KCTC23259</strain>
    </source>
</reference>
<dbReference type="Proteomes" id="UP001204144">
    <property type="component" value="Unassembled WGS sequence"/>
</dbReference>
<protein>
    <submittedName>
        <fullName evidence="1">Amidinotransferase</fullName>
    </submittedName>
</protein>
<sequence>MQEQITSNVLMIRPVNFNFNEQTAESNKFQSKGTDENINFSAQVAFDQFVEQLELRGINVMVIEDTPEPFTPDSIFPNNWISMHHSGKVILYPMEAPNRRAERRKDILDKIKQKYDLNVVLDFTHYEEENKFLEGTGSLVLDRIHRVAFACISTRTNPEVLAAWKKQMNYDLVTFNAFDQNQHPIYHTNVVMCMGDTFCVICLESISDLDERLIIKQKLESLGKEVIEISLDQMNEFAGNMLLVKNKSEKKFLVMSDRAYKSLSNNQVELLEEYAEIIHPDLSVIETYGGGSARCMIAEIHLPEI</sequence>
<keyword evidence="2" id="KW-1185">Reference proteome</keyword>
<evidence type="ECO:0000313" key="1">
    <source>
        <dbReference type="EMBL" id="MCP9765085.1"/>
    </source>
</evidence>
<gene>
    <name evidence="1" type="ORF">EGI31_19295</name>
</gene>
<dbReference type="RefSeq" id="WP_255038772.1">
    <property type="nucleotide sequence ID" value="NZ_RJUF01000180.1"/>
</dbReference>
<dbReference type="Pfam" id="PF19420">
    <property type="entry name" value="DDAH_eukar"/>
    <property type="match status" value="1"/>
</dbReference>
<dbReference type="PIRSF" id="PIRSF028188">
    <property type="entry name" value="Amdntrnsf_FN0238"/>
    <property type="match status" value="1"/>
</dbReference>
<dbReference type="Gene3D" id="3.75.10.10">
    <property type="entry name" value="L-arginine/glycine Amidinotransferase, Chain A"/>
    <property type="match status" value="1"/>
</dbReference>
<comment type="caution">
    <text evidence="1">The sequence shown here is derived from an EMBL/GenBank/DDBJ whole genome shotgun (WGS) entry which is preliminary data.</text>
</comment>
<dbReference type="PANTHER" id="PTHR43224:SF1">
    <property type="entry name" value="AMIDINOTRANSFERASE"/>
    <property type="match status" value="1"/>
</dbReference>
<dbReference type="AlphaFoldDB" id="A0AAE3KXJ0"/>
<dbReference type="NCBIfam" id="NF046062">
    <property type="entry name" value="citrull_CtlX"/>
    <property type="match status" value="1"/>
</dbReference>
<name>A0AAE3KXJ0_9BACT</name>
<evidence type="ECO:0000313" key="2">
    <source>
        <dbReference type="Proteomes" id="UP001204144"/>
    </source>
</evidence>
<dbReference type="InterPro" id="IPR014541">
    <property type="entry name" value="Amdntrnsf_FN0238"/>
</dbReference>
<organism evidence="1 2">
    <name type="scientific">Lacihabitans soyangensis</name>
    <dbReference type="NCBI Taxonomy" id="869394"/>
    <lineage>
        <taxon>Bacteria</taxon>
        <taxon>Pseudomonadati</taxon>
        <taxon>Bacteroidota</taxon>
        <taxon>Cytophagia</taxon>
        <taxon>Cytophagales</taxon>
        <taxon>Leadbetterellaceae</taxon>
        <taxon>Lacihabitans</taxon>
    </lineage>
</organism>
<dbReference type="SUPFAM" id="SSF55909">
    <property type="entry name" value="Pentein"/>
    <property type="match status" value="1"/>
</dbReference>
<dbReference type="EMBL" id="RJUF01000180">
    <property type="protein sequence ID" value="MCP9765085.1"/>
    <property type="molecule type" value="Genomic_DNA"/>
</dbReference>